<comment type="caution">
    <text evidence="1">The sequence shown here is derived from an EMBL/GenBank/DDBJ whole genome shotgun (WGS) entry which is preliminary data.</text>
</comment>
<keyword evidence="2" id="KW-1185">Reference proteome</keyword>
<organism evidence="1 2">
    <name type="scientific">Wohlfahrtiimonas chitiniclastica SH04</name>
    <dbReference type="NCBI Taxonomy" id="1261130"/>
    <lineage>
        <taxon>Bacteria</taxon>
        <taxon>Pseudomonadati</taxon>
        <taxon>Pseudomonadota</taxon>
        <taxon>Gammaproteobacteria</taxon>
        <taxon>Cardiobacteriales</taxon>
        <taxon>Ignatzschineriaceae</taxon>
        <taxon>Wohlfahrtiimonas</taxon>
    </lineage>
</organism>
<name>L8XXX7_9GAMM</name>
<evidence type="ECO:0000313" key="1">
    <source>
        <dbReference type="EMBL" id="ELV07166.1"/>
    </source>
</evidence>
<evidence type="ECO:0000313" key="2">
    <source>
        <dbReference type="Proteomes" id="UP000011617"/>
    </source>
</evidence>
<dbReference type="Proteomes" id="UP000011617">
    <property type="component" value="Unassembled WGS sequence"/>
</dbReference>
<dbReference type="AlphaFoldDB" id="L8XXX7"/>
<dbReference type="RefSeq" id="WP_008317012.1">
    <property type="nucleotide sequence ID" value="NZ_KB372794.1"/>
</dbReference>
<proteinExistence type="predicted"/>
<accession>L8XXX7</accession>
<dbReference type="InterPro" id="IPR028964">
    <property type="entry name" value="Imm8"/>
</dbReference>
<dbReference type="HOGENOM" id="CLU_146020_0_1_6"/>
<protein>
    <submittedName>
        <fullName evidence="1">Uncharacterized protein</fullName>
    </submittedName>
</protein>
<dbReference type="Pfam" id="PF15586">
    <property type="entry name" value="Imm8"/>
    <property type="match status" value="1"/>
</dbReference>
<sequence>MLIADLKSIHSPDILDLEEFSSNQEEIYLLLELGIGIKDKDGEEYFYLEICNAKYIQYKINSISGNSWQEIVEKITSFTEWEFDKYKEN</sequence>
<dbReference type="EMBL" id="AOBV01000024">
    <property type="protein sequence ID" value="ELV07166.1"/>
    <property type="molecule type" value="Genomic_DNA"/>
</dbReference>
<gene>
    <name evidence="1" type="ORF">F387_02043</name>
</gene>
<reference evidence="1 2" key="1">
    <citation type="journal article" date="2013" name="Genome Announc.">
        <title>Complete Genome Sequence of Wohlfahrtiimonas chitiniclastica Strain SH04, Isolated from Chrysomya megacephala Collected from Pudong International Airport in China.</title>
        <authorList>
            <person name="Cao X.M."/>
            <person name="Chen T."/>
            <person name="Xu L.Z."/>
            <person name="Yao L.S."/>
            <person name="Qi J."/>
            <person name="Zhang X.L."/>
            <person name="Yan Q.L."/>
            <person name="Deng Y.H."/>
            <person name="Guo T.Y."/>
            <person name="Wang J."/>
            <person name="Hu K.X."/>
            <person name="Xu B.L."/>
        </authorList>
    </citation>
    <scope>NUCLEOTIDE SEQUENCE [LARGE SCALE GENOMIC DNA]</scope>
    <source>
        <strain evidence="1 2">SH04</strain>
    </source>
</reference>